<dbReference type="GO" id="GO:0005576">
    <property type="term" value="C:extracellular region"/>
    <property type="evidence" value="ECO:0007669"/>
    <property type="project" value="InterPro"/>
</dbReference>
<dbReference type="SMART" id="SM00494">
    <property type="entry name" value="ChtBD2"/>
    <property type="match status" value="1"/>
</dbReference>
<dbReference type="PROSITE" id="PS50940">
    <property type="entry name" value="CHIT_BIND_II"/>
    <property type="match status" value="1"/>
</dbReference>
<dbReference type="Pfam" id="PF01607">
    <property type="entry name" value="CBM_14"/>
    <property type="match status" value="1"/>
</dbReference>
<dbReference type="EMBL" id="KT748772">
    <property type="protein sequence ID" value="AMK48553.1"/>
    <property type="molecule type" value="mRNA"/>
</dbReference>
<sequence>MGTRISTSSVGDLNIDMIKVGLLVFAICCCYLVRANIECPEVDGGSPTYIADPDDCSAFYECSNGEPWRIVCAPGALFDANSLKCENEEDVNCGTRPNPGSRSTPSSRK</sequence>
<dbReference type="AlphaFoldDB" id="A0A140DKT8"/>
<feature type="compositionally biased region" description="Polar residues" evidence="1">
    <location>
        <begin position="98"/>
        <end position="109"/>
    </location>
</feature>
<dbReference type="GO" id="GO:0008061">
    <property type="term" value="F:chitin binding"/>
    <property type="evidence" value="ECO:0007669"/>
    <property type="project" value="InterPro"/>
</dbReference>
<dbReference type="Gene3D" id="2.170.140.10">
    <property type="entry name" value="Chitin binding domain"/>
    <property type="match status" value="1"/>
</dbReference>
<dbReference type="InterPro" id="IPR002557">
    <property type="entry name" value="Chitin-bd_dom"/>
</dbReference>
<feature type="non-terminal residue" evidence="3">
    <location>
        <position position="1"/>
    </location>
</feature>
<feature type="region of interest" description="Disordered" evidence="1">
    <location>
        <begin position="87"/>
        <end position="109"/>
    </location>
</feature>
<protein>
    <submittedName>
        <fullName evidence="3">Chitin binding peritrophin-a domain</fullName>
    </submittedName>
</protein>
<evidence type="ECO:0000313" key="3">
    <source>
        <dbReference type="EMBL" id="AMK48553.1"/>
    </source>
</evidence>
<feature type="domain" description="Chitin-binding type-2" evidence="2">
    <location>
        <begin position="36"/>
        <end position="95"/>
    </location>
</feature>
<reference evidence="3" key="1">
    <citation type="submission" date="2015-09" db="EMBL/GenBank/DDBJ databases">
        <title>Molecular characterization of Rhynchophorus ferrugineus (Olivier) (Coleoptera: Curculionidae) transcriptome.</title>
        <authorList>
            <person name="Hussain A."/>
            <person name="Rizwan-ul-Haq M."/>
            <person name="Al-Ayedh H."/>
            <person name="Al-Jabr A.M."/>
        </authorList>
    </citation>
    <scope>NUCLEOTIDE SEQUENCE</scope>
    <source>
        <strain evidence="3">RPWSSHCyp12</strain>
    </source>
</reference>
<name>A0A140DKT8_RHYFE</name>
<accession>A0A140DKT8</accession>
<proteinExistence type="evidence at transcript level"/>
<dbReference type="InterPro" id="IPR036508">
    <property type="entry name" value="Chitin-bd_dom_sf"/>
</dbReference>
<organism evidence="3">
    <name type="scientific">Rhynchophorus ferrugineus</name>
    <name type="common">Red palm weevil</name>
    <name type="synonym">Curculio ferrugineus</name>
    <dbReference type="NCBI Taxonomy" id="354439"/>
    <lineage>
        <taxon>Eukaryota</taxon>
        <taxon>Metazoa</taxon>
        <taxon>Ecdysozoa</taxon>
        <taxon>Arthropoda</taxon>
        <taxon>Hexapoda</taxon>
        <taxon>Insecta</taxon>
        <taxon>Pterygota</taxon>
        <taxon>Neoptera</taxon>
        <taxon>Endopterygota</taxon>
        <taxon>Coleoptera</taxon>
        <taxon>Polyphaga</taxon>
        <taxon>Cucujiformia</taxon>
        <taxon>Curculionidae</taxon>
        <taxon>Dryophthorinae</taxon>
        <taxon>Rhynchophorus</taxon>
    </lineage>
</organism>
<evidence type="ECO:0000259" key="2">
    <source>
        <dbReference type="PROSITE" id="PS50940"/>
    </source>
</evidence>
<evidence type="ECO:0000256" key="1">
    <source>
        <dbReference type="SAM" id="MobiDB-lite"/>
    </source>
</evidence>
<dbReference type="SUPFAM" id="SSF57625">
    <property type="entry name" value="Invertebrate chitin-binding proteins"/>
    <property type="match status" value="1"/>
</dbReference>